<evidence type="ECO:0000256" key="8">
    <source>
        <dbReference type="RuleBase" id="RU000488"/>
    </source>
</evidence>
<evidence type="ECO:0000256" key="3">
    <source>
        <dbReference type="ARBA" id="ARBA00022448"/>
    </source>
</evidence>
<dbReference type="OrthoDB" id="756301at2759"/>
<dbReference type="GO" id="GO:0016020">
    <property type="term" value="C:membrane"/>
    <property type="evidence" value="ECO:0007669"/>
    <property type="project" value="UniProtKB-SubCell"/>
</dbReference>
<evidence type="ECO:0000256" key="7">
    <source>
        <dbReference type="ARBA" id="ARBA00023136"/>
    </source>
</evidence>
<organism evidence="9">
    <name type="scientific">Cyprideis torosa</name>
    <dbReference type="NCBI Taxonomy" id="163714"/>
    <lineage>
        <taxon>Eukaryota</taxon>
        <taxon>Metazoa</taxon>
        <taxon>Ecdysozoa</taxon>
        <taxon>Arthropoda</taxon>
        <taxon>Crustacea</taxon>
        <taxon>Oligostraca</taxon>
        <taxon>Ostracoda</taxon>
        <taxon>Podocopa</taxon>
        <taxon>Podocopida</taxon>
        <taxon>Cytherocopina</taxon>
        <taxon>Cytheroidea</taxon>
        <taxon>Cytherideidae</taxon>
        <taxon>Cyprideis</taxon>
    </lineage>
</organism>
<dbReference type="AlphaFoldDB" id="A0A7R8WGC4"/>
<dbReference type="PANTHER" id="PTHR45618">
    <property type="entry name" value="MITOCHONDRIAL DICARBOXYLATE CARRIER-RELATED"/>
    <property type="match status" value="1"/>
</dbReference>
<accession>A0A7R8WGC4</accession>
<comment type="similarity">
    <text evidence="2 8">Belongs to the mitochondrial carrier (TC 2.A.29) family.</text>
</comment>
<dbReference type="PROSITE" id="PS50920">
    <property type="entry name" value="SOLCAR"/>
    <property type="match status" value="5"/>
</dbReference>
<evidence type="ECO:0000313" key="9">
    <source>
        <dbReference type="EMBL" id="CAD7228801.1"/>
    </source>
</evidence>
<keyword evidence="4 8" id="KW-0812">Transmembrane</keyword>
<dbReference type="Pfam" id="PF00153">
    <property type="entry name" value="Mito_carr"/>
    <property type="match status" value="5"/>
</dbReference>
<evidence type="ECO:0000256" key="4">
    <source>
        <dbReference type="ARBA" id="ARBA00022692"/>
    </source>
</evidence>
<comment type="subcellular location">
    <subcellularLocation>
        <location evidence="1">Membrane</location>
        <topology evidence="1">Multi-pass membrane protein</topology>
    </subcellularLocation>
</comment>
<keyword evidence="5" id="KW-0677">Repeat</keyword>
<name>A0A7R8WGC4_9CRUS</name>
<dbReference type="InterPro" id="IPR018108">
    <property type="entry name" value="MCP_transmembrane"/>
</dbReference>
<dbReference type="InterPro" id="IPR050391">
    <property type="entry name" value="Mito_Metabolite_Transporter"/>
</dbReference>
<gene>
    <name evidence="9" type="ORF">CTOB1V02_LOCUS6679</name>
</gene>
<proteinExistence type="inferred from homology"/>
<evidence type="ECO:0000256" key="2">
    <source>
        <dbReference type="ARBA" id="ARBA00006375"/>
    </source>
</evidence>
<dbReference type="SUPFAM" id="SSF103506">
    <property type="entry name" value="Mitochondrial carrier"/>
    <property type="match status" value="2"/>
</dbReference>
<sequence length="598" mass="66710">MRDYQATLRHQHGLQISKVLRAMGSGLPPFLEYGLIKRSPTRKDVPIFQKYCMVSFSAATAECFVTPVDLVKTRLQVQGEGGAPVTRGVLTTARDIIVEEGPLSIFFSLEATLPRQFVFSGSRVVLYEEFRNRLLMRNPDGSTDLWKAVMCSVSAGIIGQFIAAPFDLMKVNLQMEGRRMADGLPPRFGNIFSCAKYQIEHGGIRGMWRGASVSCQRAALVTTGDLATYDVFKYGLMNYFCMRSDKAITHFLASFASGFCTAIFACPIDVMKSRILNQPLDPVTGKGILYFNTPDCFIKTLRSEGPLAFYKGEGGAPVKRGITRTMIDILREEGPLKMYFGLEAALPRQLLVSGSRTLVYDIIRGDILYKNSDGSFDLWKAISTSMVSGALAQFIGVPFDLAKVNLMMEGRRIADGEAPRYRNVIHFWKKQYASGGIRGLWRGGSISCQRAAMVSSGDIGMYDVSKHVLIGRFGLPEDWTGTHVMASLCAGICTALFSNPMDVVKSRFMNQPIDARTGEGLLYKHSLDCTYMTLNKEGPRAFYKGTTIYQSSFYKGTTIYQSSFYKGLLAAWLRHAPWILCFWVSHEQVRKYVGMDHF</sequence>
<dbReference type="Gene3D" id="1.50.40.10">
    <property type="entry name" value="Mitochondrial carrier domain"/>
    <property type="match status" value="2"/>
</dbReference>
<keyword evidence="3 8" id="KW-0813">Transport</keyword>
<keyword evidence="7" id="KW-0472">Membrane</keyword>
<evidence type="ECO:0000256" key="1">
    <source>
        <dbReference type="ARBA" id="ARBA00004141"/>
    </source>
</evidence>
<reference evidence="9" key="1">
    <citation type="submission" date="2020-11" db="EMBL/GenBank/DDBJ databases">
        <authorList>
            <person name="Tran Van P."/>
        </authorList>
    </citation>
    <scope>NUCLEOTIDE SEQUENCE</scope>
</reference>
<evidence type="ECO:0000256" key="6">
    <source>
        <dbReference type="ARBA" id="ARBA00022989"/>
    </source>
</evidence>
<keyword evidence="6" id="KW-1133">Transmembrane helix</keyword>
<evidence type="ECO:0000256" key="5">
    <source>
        <dbReference type="ARBA" id="ARBA00022737"/>
    </source>
</evidence>
<dbReference type="EMBL" id="OB661707">
    <property type="protein sequence ID" value="CAD7228801.1"/>
    <property type="molecule type" value="Genomic_DNA"/>
</dbReference>
<protein>
    <submittedName>
        <fullName evidence="9">Uncharacterized protein</fullName>
    </submittedName>
</protein>
<dbReference type="InterPro" id="IPR023395">
    <property type="entry name" value="MCP_dom_sf"/>
</dbReference>